<feature type="compositionally biased region" description="Low complexity" evidence="7">
    <location>
        <begin position="395"/>
        <end position="405"/>
    </location>
</feature>
<organism evidence="10">
    <name type="scientific">Opuntia streptacantha</name>
    <name type="common">Prickly pear cactus</name>
    <name type="synonym">Opuntia cardona</name>
    <dbReference type="NCBI Taxonomy" id="393608"/>
    <lineage>
        <taxon>Eukaryota</taxon>
        <taxon>Viridiplantae</taxon>
        <taxon>Streptophyta</taxon>
        <taxon>Embryophyta</taxon>
        <taxon>Tracheophyta</taxon>
        <taxon>Spermatophyta</taxon>
        <taxon>Magnoliopsida</taxon>
        <taxon>eudicotyledons</taxon>
        <taxon>Gunneridae</taxon>
        <taxon>Pentapetalae</taxon>
        <taxon>Caryophyllales</taxon>
        <taxon>Cactineae</taxon>
        <taxon>Cactaceae</taxon>
        <taxon>Opuntioideae</taxon>
        <taxon>Opuntia</taxon>
    </lineage>
</organism>
<evidence type="ECO:0000256" key="1">
    <source>
        <dbReference type="ARBA" id="ARBA00004123"/>
    </source>
</evidence>
<dbReference type="PANTHER" id="PTHR45614:SF175">
    <property type="entry name" value="TRANSCRIPTION FACTOR MYB105-RELATED"/>
    <property type="match status" value="1"/>
</dbReference>
<feature type="domain" description="Myb-like" evidence="8">
    <location>
        <begin position="152"/>
        <end position="198"/>
    </location>
</feature>
<dbReference type="EMBL" id="GISG01283175">
    <property type="protein sequence ID" value="MBA4679385.1"/>
    <property type="molecule type" value="Transcribed_RNA"/>
</dbReference>
<dbReference type="FunFam" id="1.10.10.60:FF:000060">
    <property type="entry name" value="MYB transcription factor"/>
    <property type="match status" value="1"/>
</dbReference>
<feature type="region of interest" description="Disordered" evidence="7">
    <location>
        <begin position="386"/>
        <end position="431"/>
    </location>
</feature>
<feature type="domain" description="HTH myb-type" evidence="9">
    <location>
        <begin position="199"/>
        <end position="253"/>
    </location>
</feature>
<dbReference type="Gene3D" id="1.10.10.60">
    <property type="entry name" value="Homeodomain-like"/>
    <property type="match status" value="2"/>
</dbReference>
<feature type="compositionally biased region" description="Low complexity" evidence="7">
    <location>
        <begin position="31"/>
        <end position="56"/>
    </location>
</feature>
<feature type="region of interest" description="Disordered" evidence="7">
    <location>
        <begin position="294"/>
        <end position="330"/>
    </location>
</feature>
<dbReference type="GO" id="GO:0000978">
    <property type="term" value="F:RNA polymerase II cis-regulatory region sequence-specific DNA binding"/>
    <property type="evidence" value="ECO:0007669"/>
    <property type="project" value="TreeGrafter"/>
</dbReference>
<comment type="subcellular location">
    <subcellularLocation>
        <location evidence="1">Nucleus</location>
    </subcellularLocation>
</comment>
<dbReference type="Pfam" id="PF00249">
    <property type="entry name" value="Myb_DNA-binding"/>
    <property type="match status" value="2"/>
</dbReference>
<evidence type="ECO:0000259" key="8">
    <source>
        <dbReference type="PROSITE" id="PS50090"/>
    </source>
</evidence>
<reference evidence="10" key="1">
    <citation type="journal article" date="2013" name="J. Plant Res.">
        <title>Effect of fungi and light on seed germination of three Opuntia species from semiarid lands of central Mexico.</title>
        <authorList>
            <person name="Delgado-Sanchez P."/>
            <person name="Jimenez-Bremont J.F."/>
            <person name="Guerrero-Gonzalez Mde L."/>
            <person name="Flores J."/>
        </authorList>
    </citation>
    <scope>NUCLEOTIDE SEQUENCE</scope>
    <source>
        <tissue evidence="10">Cladode</tissue>
    </source>
</reference>
<dbReference type="SMART" id="SM00717">
    <property type="entry name" value="SANT"/>
    <property type="match status" value="2"/>
</dbReference>
<evidence type="ECO:0000256" key="4">
    <source>
        <dbReference type="ARBA" id="ARBA00023125"/>
    </source>
</evidence>
<evidence type="ECO:0000256" key="3">
    <source>
        <dbReference type="ARBA" id="ARBA00023015"/>
    </source>
</evidence>
<proteinExistence type="predicted"/>
<sequence length="431" mass="47287">MKAWPTSVIGAIDHTNTPIPPPNSHGLNCYSSSSSSASSSSPTSSSSSSSSSSMAAMSGFPDMSSLSLNNPSFFGSVPNSQNRGLPLMGNFMTQISKDQDEGCEFREKCGVSSMDLNAIASHSNKDESFGSENTKMGLGCSNLKDQNKVCARGHWRPAEDAKLKELVAIYGPQNWNLIAEKLEGRSGKSCRLRWFNQLDPRINRRAFTEEEEERLMQAHRVYGNKWAMIARLFPGRTDNAVKNHWHVIMARKYREQSSAYRRRRNLLGMANHHHPSSSSSSLSSSSQAILPPYHLNLNPRVSSSTSSSMEDEVAPGNGGGINNPYGQGAFPGFFPQQPLQDFYNGQNRNSMVRMLSPSSCLDRPIAMTFQQQQSYYYCYLYNHPPPSSSPPPQTGPSSLSSPSPSTAEEISHLDQPPNSPPFIDFLGVGAT</sequence>
<dbReference type="FunFam" id="1.10.10.60:FF:000356">
    <property type="entry name" value="MYB transcription factor"/>
    <property type="match status" value="1"/>
</dbReference>
<dbReference type="PROSITE" id="PS50090">
    <property type="entry name" value="MYB_LIKE"/>
    <property type="match status" value="2"/>
</dbReference>
<evidence type="ECO:0000256" key="5">
    <source>
        <dbReference type="ARBA" id="ARBA00023163"/>
    </source>
</evidence>
<protein>
    <submittedName>
        <fullName evidence="10">Uncharacterized protein</fullName>
    </submittedName>
</protein>
<reference evidence="10" key="2">
    <citation type="submission" date="2020-07" db="EMBL/GenBank/DDBJ databases">
        <authorList>
            <person name="Vera ALvarez R."/>
            <person name="Arias-Moreno D.M."/>
            <person name="Jimenez-Jacinto V."/>
            <person name="Jimenez-Bremont J.F."/>
            <person name="Swaminathan K."/>
            <person name="Moose S.P."/>
            <person name="Guerrero-Gonzalez M.L."/>
            <person name="Marino-Ramirez L."/>
            <person name="Landsman D."/>
            <person name="Rodriguez-Kessler M."/>
            <person name="Delgado-Sanchez P."/>
        </authorList>
    </citation>
    <scope>NUCLEOTIDE SEQUENCE</scope>
    <source>
        <tissue evidence="10">Cladode</tissue>
    </source>
</reference>
<evidence type="ECO:0000313" key="10">
    <source>
        <dbReference type="EMBL" id="MBA4679385.1"/>
    </source>
</evidence>
<keyword evidence="5" id="KW-0804">Transcription</keyword>
<dbReference type="GO" id="GO:0005634">
    <property type="term" value="C:nucleus"/>
    <property type="evidence" value="ECO:0007669"/>
    <property type="project" value="UniProtKB-SubCell"/>
</dbReference>
<keyword evidence="3" id="KW-0805">Transcription regulation</keyword>
<keyword evidence="6" id="KW-0539">Nucleus</keyword>
<dbReference type="InterPro" id="IPR050560">
    <property type="entry name" value="MYB_TF"/>
</dbReference>
<name>A0A7C9F628_OPUST</name>
<keyword evidence="2" id="KW-0677">Repeat</keyword>
<dbReference type="SUPFAM" id="SSF46689">
    <property type="entry name" value="Homeodomain-like"/>
    <property type="match status" value="1"/>
</dbReference>
<dbReference type="InterPro" id="IPR017930">
    <property type="entry name" value="Myb_dom"/>
</dbReference>
<dbReference type="PROSITE" id="PS51294">
    <property type="entry name" value="HTH_MYB"/>
    <property type="match status" value="2"/>
</dbReference>
<dbReference type="GO" id="GO:0000981">
    <property type="term" value="F:DNA-binding transcription factor activity, RNA polymerase II-specific"/>
    <property type="evidence" value="ECO:0007669"/>
    <property type="project" value="TreeGrafter"/>
</dbReference>
<keyword evidence="4" id="KW-0238">DNA-binding</keyword>
<evidence type="ECO:0000256" key="6">
    <source>
        <dbReference type="ARBA" id="ARBA00023242"/>
    </source>
</evidence>
<evidence type="ECO:0000259" key="9">
    <source>
        <dbReference type="PROSITE" id="PS51294"/>
    </source>
</evidence>
<evidence type="ECO:0000256" key="2">
    <source>
        <dbReference type="ARBA" id="ARBA00022737"/>
    </source>
</evidence>
<feature type="domain" description="Myb-like" evidence="8">
    <location>
        <begin position="199"/>
        <end position="249"/>
    </location>
</feature>
<dbReference type="InterPro" id="IPR009057">
    <property type="entry name" value="Homeodomain-like_sf"/>
</dbReference>
<feature type="region of interest" description="Disordered" evidence="7">
    <location>
        <begin position="12"/>
        <end position="56"/>
    </location>
</feature>
<dbReference type="InterPro" id="IPR001005">
    <property type="entry name" value="SANT/Myb"/>
</dbReference>
<dbReference type="AlphaFoldDB" id="A0A7C9F628"/>
<accession>A0A7C9F628</accession>
<dbReference type="PANTHER" id="PTHR45614">
    <property type="entry name" value="MYB PROTEIN-RELATED"/>
    <property type="match status" value="1"/>
</dbReference>
<dbReference type="CDD" id="cd00167">
    <property type="entry name" value="SANT"/>
    <property type="match status" value="2"/>
</dbReference>
<feature type="domain" description="HTH myb-type" evidence="9">
    <location>
        <begin position="147"/>
        <end position="198"/>
    </location>
</feature>
<evidence type="ECO:0000256" key="7">
    <source>
        <dbReference type="SAM" id="MobiDB-lite"/>
    </source>
</evidence>